<proteinExistence type="predicted"/>
<accession>A0A379SVW7</accession>
<dbReference type="Proteomes" id="UP000254762">
    <property type="component" value="Unassembled WGS sequence"/>
</dbReference>
<organism evidence="1 2">
    <name type="scientific">Salmonella enterica subsp. arizonae</name>
    <dbReference type="NCBI Taxonomy" id="59203"/>
    <lineage>
        <taxon>Bacteria</taxon>
        <taxon>Pseudomonadati</taxon>
        <taxon>Pseudomonadota</taxon>
        <taxon>Gammaproteobacteria</taxon>
        <taxon>Enterobacterales</taxon>
        <taxon>Enterobacteriaceae</taxon>
        <taxon>Salmonella</taxon>
    </lineage>
</organism>
<evidence type="ECO:0000313" key="1">
    <source>
        <dbReference type="EMBL" id="SUG33669.1"/>
    </source>
</evidence>
<dbReference type="EMBL" id="UGXD01000002">
    <property type="protein sequence ID" value="SUG33669.1"/>
    <property type="molecule type" value="Genomic_DNA"/>
</dbReference>
<name>A0A379SVW7_SALER</name>
<reference evidence="1 2" key="1">
    <citation type="submission" date="2018-06" db="EMBL/GenBank/DDBJ databases">
        <authorList>
            <consortium name="Pathogen Informatics"/>
            <person name="Doyle S."/>
        </authorList>
    </citation>
    <scope>NUCLEOTIDE SEQUENCE [LARGE SCALE GENOMIC DNA]</scope>
    <source>
        <strain evidence="1 2">NCTC7304</strain>
    </source>
</reference>
<dbReference type="AlphaFoldDB" id="A0A379SVW7"/>
<sequence length="62" mass="6856">MLLLALFAVRWPVLPVCLRPGNLETMQEPLCLSERLRHLVLPVCAFKSVGHGANRAAYAGKK</sequence>
<gene>
    <name evidence="1" type="primary">oxd6B_2</name>
    <name evidence="1" type="ORF">NCTC7304_03155</name>
</gene>
<evidence type="ECO:0000313" key="2">
    <source>
        <dbReference type="Proteomes" id="UP000254762"/>
    </source>
</evidence>
<protein>
    <submittedName>
        <fullName evidence="1">ABC transporter</fullName>
    </submittedName>
</protein>